<dbReference type="InterPro" id="IPR008727">
    <property type="entry name" value="PAAR_motif"/>
</dbReference>
<dbReference type="EMBL" id="UAVU01000003">
    <property type="protein sequence ID" value="SQA98057.1"/>
    <property type="molecule type" value="Genomic_DNA"/>
</dbReference>
<dbReference type="Proteomes" id="UP000251197">
    <property type="component" value="Unassembled WGS sequence"/>
</dbReference>
<evidence type="ECO:0000313" key="1">
    <source>
        <dbReference type="EMBL" id="SQA98057.1"/>
    </source>
</evidence>
<dbReference type="CDD" id="cd14744">
    <property type="entry name" value="PAAR_CT_2"/>
    <property type="match status" value="1"/>
</dbReference>
<proteinExistence type="predicted"/>
<gene>
    <name evidence="1" type="ORF">NCTC12120_01908</name>
</gene>
<reference evidence="1 2" key="1">
    <citation type="submission" date="2018-06" db="EMBL/GenBank/DDBJ databases">
        <authorList>
            <consortium name="Pathogen Informatics"/>
            <person name="Doyle S."/>
        </authorList>
    </citation>
    <scope>NUCLEOTIDE SEQUENCE [LARGE SCALE GENOMIC DNA]</scope>
    <source>
        <strain evidence="1 2">NCTC12120</strain>
    </source>
</reference>
<name>A0A2X2T6J5_9ENTR</name>
<dbReference type="AlphaFoldDB" id="A0A2X2T6J5"/>
<dbReference type="Gene3D" id="2.60.200.60">
    <property type="match status" value="1"/>
</dbReference>
<dbReference type="Pfam" id="PF05488">
    <property type="entry name" value="PAAR_motif"/>
    <property type="match status" value="1"/>
</dbReference>
<evidence type="ECO:0000313" key="2">
    <source>
        <dbReference type="Proteomes" id="UP000251197"/>
    </source>
</evidence>
<accession>A0A2X2T6J5</accession>
<organism evidence="1 2">
    <name type="scientific">Cedecea neteri</name>
    <dbReference type="NCBI Taxonomy" id="158822"/>
    <lineage>
        <taxon>Bacteria</taxon>
        <taxon>Pseudomonadati</taxon>
        <taxon>Pseudomonadota</taxon>
        <taxon>Gammaproteobacteria</taxon>
        <taxon>Enterobacterales</taxon>
        <taxon>Enterobacteriaceae</taxon>
        <taxon>Cedecea</taxon>
    </lineage>
</organism>
<protein>
    <submittedName>
        <fullName evidence="1">Uncharacterized conserved protein</fullName>
    </submittedName>
</protein>
<sequence>MSKGFVLIGDNTTHGGQVISASSTMVVNGKKVALVGDKVSCPKEGHGINAIIEGSP</sequence>